<organism evidence="8">
    <name type="scientific">Anisakis simplex</name>
    <name type="common">Herring worm</name>
    <dbReference type="NCBI Taxonomy" id="6269"/>
    <lineage>
        <taxon>Eukaryota</taxon>
        <taxon>Metazoa</taxon>
        <taxon>Ecdysozoa</taxon>
        <taxon>Nematoda</taxon>
        <taxon>Chromadorea</taxon>
        <taxon>Rhabditida</taxon>
        <taxon>Spirurina</taxon>
        <taxon>Ascaridomorpha</taxon>
        <taxon>Ascaridoidea</taxon>
        <taxon>Anisakidae</taxon>
        <taxon>Anisakis</taxon>
        <taxon>Anisakis simplex complex</taxon>
    </lineage>
</organism>
<dbReference type="OrthoDB" id="25767at2759"/>
<dbReference type="GO" id="GO:1990481">
    <property type="term" value="P:mRNA pseudouridine synthesis"/>
    <property type="evidence" value="ECO:0007669"/>
    <property type="project" value="TreeGrafter"/>
</dbReference>
<dbReference type="GO" id="GO:0005737">
    <property type="term" value="C:cytoplasm"/>
    <property type="evidence" value="ECO:0007669"/>
    <property type="project" value="TreeGrafter"/>
</dbReference>
<reference evidence="6 7" key="2">
    <citation type="submission" date="2018-11" db="EMBL/GenBank/DDBJ databases">
        <authorList>
            <consortium name="Pathogen Informatics"/>
        </authorList>
    </citation>
    <scope>NUCLEOTIDE SEQUENCE [LARGE SCALE GENOMIC DNA]</scope>
</reference>
<dbReference type="PANTHER" id="PTHR11142">
    <property type="entry name" value="PSEUDOURIDYLATE SYNTHASE"/>
    <property type="match status" value="1"/>
</dbReference>
<keyword evidence="2 4" id="KW-0819">tRNA processing</keyword>
<gene>
    <name evidence="6" type="ORF">ASIM_LOCUS41</name>
</gene>
<comment type="similarity">
    <text evidence="1 4">Belongs to the tRNA pseudouridine synthase TruA family.</text>
</comment>
<protein>
    <recommendedName>
        <fullName evidence="4">tRNA pseudouridine synthase</fullName>
        <ecNumber evidence="4">5.4.99.12</ecNumber>
    </recommendedName>
</protein>
<dbReference type="InterPro" id="IPR020103">
    <property type="entry name" value="PsdUridine_synth_cat_dom_sf"/>
</dbReference>
<evidence type="ECO:0000256" key="1">
    <source>
        <dbReference type="ARBA" id="ARBA00009375"/>
    </source>
</evidence>
<evidence type="ECO:0000256" key="4">
    <source>
        <dbReference type="RuleBase" id="RU003792"/>
    </source>
</evidence>
<dbReference type="EMBL" id="UYRR01000008">
    <property type="protein sequence ID" value="VDK17307.1"/>
    <property type="molecule type" value="Genomic_DNA"/>
</dbReference>
<dbReference type="HAMAP" id="MF_00171">
    <property type="entry name" value="TruA"/>
    <property type="match status" value="1"/>
</dbReference>
<evidence type="ECO:0000256" key="3">
    <source>
        <dbReference type="ARBA" id="ARBA00023235"/>
    </source>
</evidence>
<keyword evidence="3 4" id="KW-0413">Isomerase</keyword>
<dbReference type="WBParaSite" id="ASIM_0000012601-mRNA-1">
    <property type="protein sequence ID" value="ASIM_0000012601-mRNA-1"/>
    <property type="gene ID" value="ASIM_0000012601"/>
</dbReference>
<dbReference type="GO" id="GO:0003723">
    <property type="term" value="F:RNA binding"/>
    <property type="evidence" value="ECO:0007669"/>
    <property type="project" value="InterPro"/>
</dbReference>
<dbReference type="Proteomes" id="UP000267096">
    <property type="component" value="Unassembled WGS sequence"/>
</dbReference>
<dbReference type="PANTHER" id="PTHR11142:SF5">
    <property type="entry name" value="TRNA PSEUDOURIDINE(38_39) SYNTHASE"/>
    <property type="match status" value="1"/>
</dbReference>
<evidence type="ECO:0000256" key="2">
    <source>
        <dbReference type="ARBA" id="ARBA00022694"/>
    </source>
</evidence>
<dbReference type="GO" id="GO:0005634">
    <property type="term" value="C:nucleus"/>
    <property type="evidence" value="ECO:0007669"/>
    <property type="project" value="TreeGrafter"/>
</dbReference>
<dbReference type="Gene3D" id="3.30.70.580">
    <property type="entry name" value="Pseudouridine synthase I, catalytic domain, N-terminal subdomain"/>
    <property type="match status" value="1"/>
</dbReference>
<dbReference type="GO" id="GO:0031119">
    <property type="term" value="P:tRNA pseudouridine synthesis"/>
    <property type="evidence" value="ECO:0007669"/>
    <property type="project" value="TreeGrafter"/>
</dbReference>
<dbReference type="InterPro" id="IPR020097">
    <property type="entry name" value="PsdUridine_synth_TruA_a/b_dom"/>
</dbReference>
<dbReference type="EC" id="5.4.99.12" evidence="4"/>
<dbReference type="InterPro" id="IPR020095">
    <property type="entry name" value="PsdUridine_synth_TruA_C"/>
</dbReference>
<dbReference type="FunFam" id="3.30.70.580:FF:000007">
    <property type="entry name" value="tRNA pseudouridine synthase"/>
    <property type="match status" value="1"/>
</dbReference>
<dbReference type="AlphaFoldDB" id="A0A0M3IY13"/>
<sequence>MVVMDSFGSNETRRTVKEQREFDFSRYPKRRIALMFLYYGWQYDGLVQQQDTLNTVEEVIKNALLKVRLIESWKTCEWSRSGRTDKGVSAFKQIASLVVRSNDPNDEFVFWPDDKADDSSIAVSSRISPPYKELSYTKMLNAVLPNNIRVLAWAPISSDFSARFSCTKRVYKYAFPRADFNVYAIQEACKLLVGEHDFRNFCRIDLNKARVEMSYVRNVFEAYISIVCNDGSRVRVYENKEFQNCGPYSMVEFTMVGSGFLWHQIRCIMAVIYEIGKENEKPEVISELLDIKSTPRKPAYGLVPPSPLCLFECSYGNEDIRWMWDIDCVRKIKSQLLITLADLQAKCMILRNMVTGIEQMVPELETNIEGLGDFMKPNGQCGSSYTRLKERPTCDALEEKREKVRAKAKKFEEMKIVKRRKVDDTESTP</sequence>
<feature type="domain" description="Pseudouridine synthase I TruA alpha/beta" evidence="5">
    <location>
        <begin position="188"/>
        <end position="315"/>
    </location>
</feature>
<dbReference type="InterPro" id="IPR020094">
    <property type="entry name" value="TruA/RsuA/RluB/E/F_N"/>
</dbReference>
<dbReference type="Gene3D" id="3.30.70.660">
    <property type="entry name" value="Pseudouridine synthase I, catalytic domain, C-terminal subdomain"/>
    <property type="match status" value="1"/>
</dbReference>
<evidence type="ECO:0000313" key="7">
    <source>
        <dbReference type="Proteomes" id="UP000267096"/>
    </source>
</evidence>
<name>A0A0M3IY13_ANISI</name>
<proteinExistence type="inferred from homology"/>
<dbReference type="SUPFAM" id="SSF55120">
    <property type="entry name" value="Pseudouridine synthase"/>
    <property type="match status" value="1"/>
</dbReference>
<comment type="catalytic activity">
    <reaction evidence="4">
        <text>uridine(38/39/40) in tRNA = pseudouridine(38/39/40) in tRNA</text>
        <dbReference type="Rhea" id="RHEA:22376"/>
        <dbReference type="Rhea" id="RHEA-COMP:10085"/>
        <dbReference type="Rhea" id="RHEA-COMP:10087"/>
        <dbReference type="ChEBI" id="CHEBI:65314"/>
        <dbReference type="ChEBI" id="CHEBI:65315"/>
        <dbReference type="EC" id="5.4.99.12"/>
    </reaction>
</comment>
<dbReference type="Pfam" id="PF01416">
    <property type="entry name" value="PseudoU_synth_1"/>
    <property type="match status" value="1"/>
</dbReference>
<evidence type="ECO:0000313" key="8">
    <source>
        <dbReference type="WBParaSite" id="ASIM_0000012601-mRNA-1"/>
    </source>
</evidence>
<reference evidence="8" key="1">
    <citation type="submission" date="2017-02" db="UniProtKB">
        <authorList>
            <consortium name="WormBaseParasite"/>
        </authorList>
    </citation>
    <scope>IDENTIFICATION</scope>
</reference>
<evidence type="ECO:0000313" key="6">
    <source>
        <dbReference type="EMBL" id="VDK17307.1"/>
    </source>
</evidence>
<dbReference type="GO" id="GO:0160147">
    <property type="term" value="F:tRNA pseudouridine(38-40) synthase activity"/>
    <property type="evidence" value="ECO:0007669"/>
    <property type="project" value="UniProtKB-EC"/>
</dbReference>
<dbReference type="InterPro" id="IPR001406">
    <property type="entry name" value="PsdUridine_synth_TruA"/>
</dbReference>
<keyword evidence="7" id="KW-1185">Reference proteome</keyword>
<evidence type="ECO:0000259" key="5">
    <source>
        <dbReference type="Pfam" id="PF01416"/>
    </source>
</evidence>
<accession>A0A0M3IY13</accession>
<dbReference type="NCBIfam" id="TIGR00071">
    <property type="entry name" value="hisT_truA"/>
    <property type="match status" value="1"/>
</dbReference>